<evidence type="ECO:0000313" key="10">
    <source>
        <dbReference type="Proteomes" id="UP000010146"/>
    </source>
</evidence>
<keyword evidence="5 7" id="KW-1133">Transmembrane helix</keyword>
<reference evidence="10" key="3">
    <citation type="submission" date="2015-02" db="EMBL/GenBank/DDBJ databases">
        <title>Genome analysis of three genomes within the thermophilic hydrogenogenic bacterial species Caldanaerobacter subterraneus.</title>
        <authorList>
            <person name="Sant'Anna F.H."/>
            <person name="Lebedinsky A."/>
            <person name="Sokolova T."/>
            <person name="Robb F.T."/>
            <person name="Gonzalez J.M."/>
        </authorList>
    </citation>
    <scope>NUCLEOTIDE SEQUENCE [LARGE SCALE GENOMIC DNA]</scope>
    <source>
        <strain evidence="10">DSM 12653</strain>
    </source>
</reference>
<feature type="transmembrane region" description="Helical" evidence="7">
    <location>
        <begin position="110"/>
        <end position="130"/>
    </location>
</feature>
<feature type="transmembrane region" description="Helical" evidence="7">
    <location>
        <begin position="205"/>
        <end position="226"/>
    </location>
</feature>
<comment type="subcellular location">
    <subcellularLocation>
        <location evidence="1 7">Cell membrane</location>
        <topology evidence="1 7">Multi-pass membrane protein</topology>
    </subcellularLocation>
</comment>
<feature type="domain" description="ABC transmembrane type-1" evidence="8">
    <location>
        <begin position="73"/>
        <end position="285"/>
    </location>
</feature>
<organism evidence="9 10">
    <name type="scientific">Caldanaerobacter subterraneus subsp. pacificus DSM 12653</name>
    <dbReference type="NCBI Taxonomy" id="391606"/>
    <lineage>
        <taxon>Bacteria</taxon>
        <taxon>Bacillati</taxon>
        <taxon>Bacillota</taxon>
        <taxon>Clostridia</taxon>
        <taxon>Thermoanaerobacterales</taxon>
        <taxon>Thermoanaerobacteraceae</taxon>
        <taxon>Caldanaerobacter</taxon>
    </lineage>
</organism>
<dbReference type="SUPFAM" id="SSF160964">
    <property type="entry name" value="MalF N-terminal region-like"/>
    <property type="match status" value="1"/>
</dbReference>
<comment type="similarity">
    <text evidence="7">Belongs to the binding-protein-dependent transport system permease family.</text>
</comment>
<dbReference type="Pfam" id="PF00528">
    <property type="entry name" value="BPD_transp_1"/>
    <property type="match status" value="1"/>
</dbReference>
<keyword evidence="6 7" id="KW-0472">Membrane</keyword>
<accession>B7R6V6</accession>
<evidence type="ECO:0000256" key="4">
    <source>
        <dbReference type="ARBA" id="ARBA00022692"/>
    </source>
</evidence>
<dbReference type="SUPFAM" id="SSF161098">
    <property type="entry name" value="MetI-like"/>
    <property type="match status" value="1"/>
</dbReference>
<dbReference type="GO" id="GO:0005886">
    <property type="term" value="C:plasma membrane"/>
    <property type="evidence" value="ECO:0007669"/>
    <property type="project" value="UniProtKB-SubCell"/>
</dbReference>
<keyword evidence="4 7" id="KW-0812">Transmembrane</keyword>
<dbReference type="CDD" id="cd06261">
    <property type="entry name" value="TM_PBP2"/>
    <property type="match status" value="1"/>
</dbReference>
<dbReference type="Gene3D" id="1.10.3720.10">
    <property type="entry name" value="MetI-like"/>
    <property type="match status" value="1"/>
</dbReference>
<keyword evidence="9" id="KW-0762">Sugar transport</keyword>
<name>B7R6V6_9THEO</name>
<evidence type="ECO:0000259" key="8">
    <source>
        <dbReference type="PROSITE" id="PS50928"/>
    </source>
</evidence>
<dbReference type="InterPro" id="IPR051393">
    <property type="entry name" value="ABC_transporter_permease"/>
</dbReference>
<comment type="caution">
    <text evidence="9">The sequence shown here is derived from an EMBL/GenBank/DDBJ whole genome shotgun (WGS) entry which is preliminary data.</text>
</comment>
<evidence type="ECO:0000256" key="3">
    <source>
        <dbReference type="ARBA" id="ARBA00022475"/>
    </source>
</evidence>
<protein>
    <submittedName>
        <fullName evidence="9">ABC-type sugar transport system, permease component</fullName>
    </submittedName>
</protein>
<dbReference type="PROSITE" id="PS50928">
    <property type="entry name" value="ABC_TM1"/>
    <property type="match status" value="1"/>
</dbReference>
<dbReference type="PANTHER" id="PTHR30193:SF37">
    <property type="entry name" value="INNER MEMBRANE ABC TRANSPORTER PERMEASE PROTEIN YCJO"/>
    <property type="match status" value="1"/>
</dbReference>
<feature type="transmembrane region" description="Helical" evidence="7">
    <location>
        <begin position="20"/>
        <end position="43"/>
    </location>
</feature>
<evidence type="ECO:0000256" key="7">
    <source>
        <dbReference type="RuleBase" id="RU363032"/>
    </source>
</evidence>
<dbReference type="EMBL" id="ABXP02000104">
    <property type="protein sequence ID" value="KKC29189.1"/>
    <property type="molecule type" value="Genomic_DNA"/>
</dbReference>
<keyword evidence="3" id="KW-1003">Cell membrane</keyword>
<proteinExistence type="inferred from homology"/>
<dbReference type="AlphaFoldDB" id="B7R6V6"/>
<dbReference type="GO" id="GO:0055085">
    <property type="term" value="P:transmembrane transport"/>
    <property type="evidence" value="ECO:0007669"/>
    <property type="project" value="InterPro"/>
</dbReference>
<dbReference type="Proteomes" id="UP000010146">
    <property type="component" value="Unassembled WGS sequence"/>
</dbReference>
<evidence type="ECO:0000313" key="9">
    <source>
        <dbReference type="EMBL" id="KKC29189.1"/>
    </source>
</evidence>
<sequence length="294" mass="33468">MERSYTMYKLEKKLIPYLFLLPNLLIFGIFVIFPAFFGLYYSFTNFDGLSRMDFIGLQNYINIFHDTLFWHSFLRTTIYAAIVVPLIYVGALGTAILLTQKIILKGIFRAIIYWPTMVSFIVVGLIWKWIFGDSFGILNYFLELIGKQPIPWLSNGFFANITVIIATLWSRIGFYMVIFLAALESIPTVYYEAADIDGASPIRKFFNITLPLLKPTSLLVIILSLIDAFKAFPLILALTGGGPGRDTTYVVQHIYQFAFIKTKMGYASAMSVILFLVIAILTWLQFRVGRGGEI</sequence>
<evidence type="ECO:0000256" key="2">
    <source>
        <dbReference type="ARBA" id="ARBA00022448"/>
    </source>
</evidence>
<dbReference type="RefSeq" id="WP_009609967.1">
    <property type="nucleotide sequence ID" value="NZ_ABXP02000104.1"/>
</dbReference>
<gene>
    <name evidence="9" type="ORF">CDSM653_01805</name>
</gene>
<dbReference type="InterPro" id="IPR000515">
    <property type="entry name" value="MetI-like"/>
</dbReference>
<reference evidence="9 10" key="1">
    <citation type="submission" date="2008-07" db="EMBL/GenBank/DDBJ databases">
        <authorList>
            <person name="Gonzalez J."/>
            <person name="Sokolova T."/>
            <person name="Ferriera S."/>
            <person name="Johnson J."/>
            <person name="Kravitz S."/>
            <person name="Beeson K."/>
            <person name="Sutton G."/>
            <person name="Rogers Y.-H."/>
            <person name="Friedman R."/>
            <person name="Frazier M."/>
            <person name="Venter J.C."/>
        </authorList>
    </citation>
    <scope>NUCLEOTIDE SEQUENCE [LARGE SCALE GENOMIC DNA]</scope>
    <source>
        <strain evidence="9 10">DSM 12653</strain>
    </source>
</reference>
<evidence type="ECO:0000256" key="1">
    <source>
        <dbReference type="ARBA" id="ARBA00004651"/>
    </source>
</evidence>
<keyword evidence="2 7" id="KW-0813">Transport</keyword>
<reference evidence="9 10" key="2">
    <citation type="journal article" date="2015" name="BMC Genomics">
        <title>Analysis of three genomes within the thermophilic bacterial species Caldanaerobacter subterraneus with a focus on carbon monoxide dehydrogenase evolution and hydrolase diversity.</title>
        <authorList>
            <person name="Sant'Anna F.H."/>
            <person name="Lebedinsky A.V."/>
            <person name="Sokolova T.G."/>
            <person name="Robb F.T."/>
            <person name="Gonzalez J.M."/>
        </authorList>
    </citation>
    <scope>NUCLEOTIDE SEQUENCE [LARGE SCALE GENOMIC DNA]</scope>
    <source>
        <strain evidence="9 10">DSM 12653</strain>
    </source>
</reference>
<feature type="transmembrane region" description="Helical" evidence="7">
    <location>
        <begin position="266"/>
        <end position="286"/>
    </location>
</feature>
<dbReference type="InterPro" id="IPR035906">
    <property type="entry name" value="MetI-like_sf"/>
</dbReference>
<dbReference type="PANTHER" id="PTHR30193">
    <property type="entry name" value="ABC TRANSPORTER PERMEASE PROTEIN"/>
    <property type="match status" value="1"/>
</dbReference>
<evidence type="ECO:0000256" key="6">
    <source>
        <dbReference type="ARBA" id="ARBA00023136"/>
    </source>
</evidence>
<feature type="transmembrane region" description="Helical" evidence="7">
    <location>
        <begin position="78"/>
        <end position="98"/>
    </location>
</feature>
<evidence type="ECO:0000256" key="5">
    <source>
        <dbReference type="ARBA" id="ARBA00022989"/>
    </source>
</evidence>